<dbReference type="eggNOG" id="COG2315">
    <property type="taxonomic scope" value="Bacteria"/>
</dbReference>
<sequence length="173" mass="18546">MKNFASTDGLMKELRSLCSALPGAEEYTMVHHPAFRVGKKPFLIAGMMEHEHNTPTLSVNLGHMTQGDLLAEPRFTKTPYIGQHGWVTLRRKDAAAEEIAQLVEESWRRIASKKLRAEHDARSGGGAVAAKPGAGKSSTKQAATKKAAAGKSARKQAAAGKGATKTSVARKSR</sequence>
<organism evidence="2 3">
    <name type="scientific">Chondromyces apiculatus DSM 436</name>
    <dbReference type="NCBI Taxonomy" id="1192034"/>
    <lineage>
        <taxon>Bacteria</taxon>
        <taxon>Pseudomonadati</taxon>
        <taxon>Myxococcota</taxon>
        <taxon>Polyangia</taxon>
        <taxon>Polyangiales</taxon>
        <taxon>Polyangiaceae</taxon>
        <taxon>Chondromyces</taxon>
    </lineage>
</organism>
<gene>
    <name evidence="2" type="ORF">CAP_5939</name>
</gene>
<dbReference type="Pfam" id="PF04237">
    <property type="entry name" value="YjbR"/>
    <property type="match status" value="1"/>
</dbReference>
<evidence type="ECO:0008006" key="4">
    <source>
        <dbReference type="Google" id="ProtNLM"/>
    </source>
</evidence>
<dbReference type="Gene3D" id="3.90.1150.30">
    <property type="match status" value="1"/>
</dbReference>
<name>A0A017TG21_9BACT</name>
<dbReference type="InterPro" id="IPR038056">
    <property type="entry name" value="YjbR-like_sf"/>
</dbReference>
<dbReference type="SUPFAM" id="SSF142906">
    <property type="entry name" value="YjbR-like"/>
    <property type="match status" value="1"/>
</dbReference>
<dbReference type="RefSeq" id="WP_052374093.1">
    <property type="nucleotide sequence ID" value="NZ_ASRX01000005.1"/>
</dbReference>
<dbReference type="STRING" id="1192034.CAP_5939"/>
<dbReference type="Proteomes" id="UP000019678">
    <property type="component" value="Unassembled WGS sequence"/>
</dbReference>
<evidence type="ECO:0000256" key="1">
    <source>
        <dbReference type="SAM" id="MobiDB-lite"/>
    </source>
</evidence>
<evidence type="ECO:0000313" key="2">
    <source>
        <dbReference type="EMBL" id="EYF08179.1"/>
    </source>
</evidence>
<dbReference type="EMBL" id="ASRX01000005">
    <property type="protein sequence ID" value="EYF08179.1"/>
    <property type="molecule type" value="Genomic_DNA"/>
</dbReference>
<keyword evidence="3" id="KW-1185">Reference proteome</keyword>
<reference evidence="2 3" key="1">
    <citation type="submission" date="2013-05" db="EMBL/GenBank/DDBJ databases">
        <title>Genome assembly of Chondromyces apiculatus DSM 436.</title>
        <authorList>
            <person name="Sharma G."/>
            <person name="Khatri I."/>
            <person name="Kaur C."/>
            <person name="Mayilraj S."/>
            <person name="Subramanian S."/>
        </authorList>
    </citation>
    <scope>NUCLEOTIDE SEQUENCE [LARGE SCALE GENOMIC DNA]</scope>
    <source>
        <strain evidence="2 3">DSM 436</strain>
    </source>
</reference>
<accession>A0A017TG21</accession>
<feature type="region of interest" description="Disordered" evidence="1">
    <location>
        <begin position="116"/>
        <end position="173"/>
    </location>
</feature>
<dbReference type="InterPro" id="IPR058532">
    <property type="entry name" value="YjbR/MT2646/Rv2570-like"/>
</dbReference>
<comment type="caution">
    <text evidence="2">The sequence shown here is derived from an EMBL/GenBank/DDBJ whole genome shotgun (WGS) entry which is preliminary data.</text>
</comment>
<protein>
    <recommendedName>
        <fullName evidence="4">DifB protein</fullName>
    </recommendedName>
</protein>
<feature type="compositionally biased region" description="Low complexity" evidence="1">
    <location>
        <begin position="128"/>
        <end position="167"/>
    </location>
</feature>
<proteinExistence type="predicted"/>
<evidence type="ECO:0000313" key="3">
    <source>
        <dbReference type="Proteomes" id="UP000019678"/>
    </source>
</evidence>
<dbReference type="AlphaFoldDB" id="A0A017TG21"/>